<organism evidence="1 2">
    <name type="scientific">Halobacillus litoralis</name>
    <dbReference type="NCBI Taxonomy" id="45668"/>
    <lineage>
        <taxon>Bacteria</taxon>
        <taxon>Bacillati</taxon>
        <taxon>Bacillota</taxon>
        <taxon>Bacilli</taxon>
        <taxon>Bacillales</taxon>
        <taxon>Bacillaceae</taxon>
        <taxon>Halobacillus</taxon>
    </lineage>
</organism>
<sequence>MKSDKFTRFMYQKEVTWKGTLVQTFPDFLVVDAGDSYNGVNWLNIESNSTEMLPYTFVVETRNLEGESLDLNLERGDSITVKGQIH</sequence>
<dbReference type="OrthoDB" id="2962247at2"/>
<accession>A0A845E5B3</accession>
<reference evidence="1 2" key="1">
    <citation type="submission" date="2019-11" db="EMBL/GenBank/DDBJ databases">
        <title>Genome sequences of 17 halophilic strains isolated from different environments.</title>
        <authorList>
            <person name="Furrow R.E."/>
        </authorList>
    </citation>
    <scope>NUCLEOTIDE SEQUENCE [LARGE SCALE GENOMIC DNA]</scope>
    <source>
        <strain evidence="1 2">22505_10_Sand</strain>
    </source>
</reference>
<protein>
    <submittedName>
        <fullName evidence="1">Uncharacterized protein</fullName>
    </submittedName>
</protein>
<evidence type="ECO:0000313" key="1">
    <source>
        <dbReference type="EMBL" id="MYL50032.1"/>
    </source>
</evidence>
<comment type="caution">
    <text evidence="1">The sequence shown here is derived from an EMBL/GenBank/DDBJ whole genome shotgun (WGS) entry which is preliminary data.</text>
</comment>
<gene>
    <name evidence="1" type="ORF">GLV98_11085</name>
</gene>
<dbReference type="Proteomes" id="UP000447393">
    <property type="component" value="Unassembled WGS sequence"/>
</dbReference>
<name>A0A845E5B3_9BACI</name>
<dbReference type="RefSeq" id="WP_160915075.1">
    <property type="nucleotide sequence ID" value="NZ_WMEZ01000003.1"/>
</dbReference>
<proteinExistence type="predicted"/>
<evidence type="ECO:0000313" key="2">
    <source>
        <dbReference type="Proteomes" id="UP000447393"/>
    </source>
</evidence>
<dbReference type="EMBL" id="WMEZ01000003">
    <property type="protein sequence ID" value="MYL50032.1"/>
    <property type="molecule type" value="Genomic_DNA"/>
</dbReference>
<dbReference type="AlphaFoldDB" id="A0A845E5B3"/>